<accession>A0A4R8DNV4</accession>
<name>A0A4R8DNV4_9BACT</name>
<dbReference type="EMBL" id="SODV01000001">
    <property type="protein sequence ID" value="TDW99387.1"/>
    <property type="molecule type" value="Genomic_DNA"/>
</dbReference>
<organism evidence="3 4">
    <name type="scientific">Dinghuibacter silviterrae</name>
    <dbReference type="NCBI Taxonomy" id="1539049"/>
    <lineage>
        <taxon>Bacteria</taxon>
        <taxon>Pseudomonadati</taxon>
        <taxon>Bacteroidota</taxon>
        <taxon>Chitinophagia</taxon>
        <taxon>Chitinophagales</taxon>
        <taxon>Chitinophagaceae</taxon>
        <taxon>Dinghuibacter</taxon>
    </lineage>
</organism>
<keyword evidence="1" id="KW-0472">Membrane</keyword>
<dbReference type="InterPro" id="IPR025588">
    <property type="entry name" value="YcxB-like_C"/>
</dbReference>
<evidence type="ECO:0000313" key="4">
    <source>
        <dbReference type="Proteomes" id="UP000294498"/>
    </source>
</evidence>
<gene>
    <name evidence="3" type="ORF">EDB95_0397</name>
</gene>
<dbReference type="RefSeq" id="WP_133990041.1">
    <property type="nucleotide sequence ID" value="NZ_SODV01000001.1"/>
</dbReference>
<keyword evidence="1" id="KW-0812">Transmembrane</keyword>
<evidence type="ECO:0000256" key="1">
    <source>
        <dbReference type="SAM" id="Phobius"/>
    </source>
</evidence>
<keyword evidence="4" id="KW-1185">Reference proteome</keyword>
<feature type="domain" description="YcxB-like C-terminal" evidence="2">
    <location>
        <begin position="93"/>
        <end position="146"/>
    </location>
</feature>
<feature type="transmembrane region" description="Helical" evidence="1">
    <location>
        <begin position="26"/>
        <end position="46"/>
    </location>
</feature>
<dbReference type="Pfam" id="PF14317">
    <property type="entry name" value="YcxB"/>
    <property type="match status" value="1"/>
</dbReference>
<keyword evidence="1" id="KW-1133">Transmembrane helix</keyword>
<feature type="transmembrane region" description="Helical" evidence="1">
    <location>
        <begin position="52"/>
        <end position="72"/>
    </location>
</feature>
<evidence type="ECO:0000313" key="3">
    <source>
        <dbReference type="EMBL" id="TDW99387.1"/>
    </source>
</evidence>
<dbReference type="AlphaFoldDB" id="A0A4R8DNV4"/>
<comment type="caution">
    <text evidence="3">The sequence shown here is derived from an EMBL/GenBank/DDBJ whole genome shotgun (WGS) entry which is preliminary data.</text>
</comment>
<dbReference type="Proteomes" id="UP000294498">
    <property type="component" value="Unassembled WGS sequence"/>
</dbReference>
<dbReference type="OrthoDB" id="663382at2"/>
<proteinExistence type="predicted"/>
<protein>
    <submittedName>
        <fullName evidence="3">YcxB-like protein</fullName>
    </submittedName>
</protein>
<sequence length="158" mass="18731">MQVEFSYNKGQVIQALRYHFLTKREIRLLVILVNVFAIFAAILFYLHRILPLAFLLSSVLWMCLMGALWFFLPYSIYRKERTFKDHFTAALEPQHFFLSTSKGTGRSWSWREFSNYLETPHFFHLYFDSRSFFLLPKSAFGEGLADARAILRENIKKA</sequence>
<evidence type="ECO:0000259" key="2">
    <source>
        <dbReference type="Pfam" id="PF14317"/>
    </source>
</evidence>
<reference evidence="3 4" key="1">
    <citation type="submission" date="2019-03" db="EMBL/GenBank/DDBJ databases">
        <title>Genomic Encyclopedia of Type Strains, Phase IV (KMG-IV): sequencing the most valuable type-strain genomes for metagenomic binning, comparative biology and taxonomic classification.</title>
        <authorList>
            <person name="Goeker M."/>
        </authorList>
    </citation>
    <scope>NUCLEOTIDE SEQUENCE [LARGE SCALE GENOMIC DNA]</scope>
    <source>
        <strain evidence="3 4">DSM 100059</strain>
    </source>
</reference>